<evidence type="ECO:0000256" key="1">
    <source>
        <dbReference type="SAM" id="MobiDB-lite"/>
    </source>
</evidence>
<dbReference type="EMBL" id="FNGI01000002">
    <property type="protein sequence ID" value="SDL28720.1"/>
    <property type="molecule type" value="Genomic_DNA"/>
</dbReference>
<dbReference type="Pfam" id="PF13406">
    <property type="entry name" value="SLT_2"/>
    <property type="match status" value="1"/>
</dbReference>
<dbReference type="SUPFAM" id="SSF47090">
    <property type="entry name" value="PGBD-like"/>
    <property type="match status" value="1"/>
</dbReference>
<dbReference type="InterPro" id="IPR036365">
    <property type="entry name" value="PGBD-like_sf"/>
</dbReference>
<dbReference type="NCBIfam" id="TIGR02283">
    <property type="entry name" value="MltB_2"/>
    <property type="match status" value="1"/>
</dbReference>
<dbReference type="OrthoDB" id="9772911at2"/>
<evidence type="ECO:0000313" key="6">
    <source>
        <dbReference type="Proteomes" id="UP000198654"/>
    </source>
</evidence>
<evidence type="ECO:0000259" key="4">
    <source>
        <dbReference type="Pfam" id="PF13406"/>
    </source>
</evidence>
<name>A0A1G9IU73_9GAMM</name>
<dbReference type="RefSeq" id="WP_089726754.1">
    <property type="nucleotide sequence ID" value="NZ_FNGI01000002.1"/>
</dbReference>
<dbReference type="InterPro" id="IPR043426">
    <property type="entry name" value="MltB-like"/>
</dbReference>
<dbReference type="CDD" id="cd13399">
    <property type="entry name" value="Slt35-like"/>
    <property type="match status" value="1"/>
</dbReference>
<dbReference type="InterPro" id="IPR011970">
    <property type="entry name" value="MltB_2"/>
</dbReference>
<dbReference type="AlphaFoldDB" id="A0A1G9IU73"/>
<evidence type="ECO:0000313" key="5">
    <source>
        <dbReference type="EMBL" id="SDL28720.1"/>
    </source>
</evidence>
<gene>
    <name evidence="5" type="ORF">SAMN05661010_01338</name>
</gene>
<feature type="domain" description="Peptidoglycan binding-like" evidence="3">
    <location>
        <begin position="371"/>
        <end position="426"/>
    </location>
</feature>
<feature type="chain" id="PRO_5011501251" evidence="2">
    <location>
        <begin position="29"/>
        <end position="428"/>
    </location>
</feature>
<dbReference type="Gene3D" id="1.10.101.10">
    <property type="entry name" value="PGBD-like superfamily/PGBD"/>
    <property type="match status" value="1"/>
</dbReference>
<evidence type="ECO:0000259" key="3">
    <source>
        <dbReference type="Pfam" id="PF01471"/>
    </source>
</evidence>
<protein>
    <submittedName>
        <fullName evidence="5">Lytic murein transglycosylase</fullName>
    </submittedName>
</protein>
<dbReference type="Pfam" id="PF01471">
    <property type="entry name" value="PG_binding_1"/>
    <property type="match status" value="1"/>
</dbReference>
<accession>A0A1G9IU73</accession>
<dbReference type="PANTHER" id="PTHR30163:SF8">
    <property type="entry name" value="LYTIC MUREIN TRANSGLYCOSYLASE"/>
    <property type="match status" value="1"/>
</dbReference>
<dbReference type="InterPro" id="IPR036366">
    <property type="entry name" value="PGBDSf"/>
</dbReference>
<feature type="signal peptide" evidence="2">
    <location>
        <begin position="1"/>
        <end position="28"/>
    </location>
</feature>
<reference evidence="5 6" key="1">
    <citation type="submission" date="2016-10" db="EMBL/GenBank/DDBJ databases">
        <authorList>
            <person name="de Groot N.N."/>
        </authorList>
    </citation>
    <scope>NUCLEOTIDE SEQUENCE [LARGE SCALE GENOMIC DNA]</scope>
    <source>
        <strain evidence="5 6">DSM 14789</strain>
    </source>
</reference>
<evidence type="ECO:0000256" key="2">
    <source>
        <dbReference type="SAM" id="SignalP"/>
    </source>
</evidence>
<proteinExistence type="predicted"/>
<dbReference type="InterPro" id="IPR023346">
    <property type="entry name" value="Lysozyme-like_dom_sf"/>
</dbReference>
<feature type="region of interest" description="Disordered" evidence="1">
    <location>
        <begin position="24"/>
        <end position="47"/>
    </location>
</feature>
<dbReference type="Gene3D" id="1.10.530.10">
    <property type="match status" value="1"/>
</dbReference>
<keyword evidence="6" id="KW-1185">Reference proteome</keyword>
<dbReference type="Proteomes" id="UP000198654">
    <property type="component" value="Unassembled WGS sequence"/>
</dbReference>
<sequence length="428" mass="46598">MRRHVSLASLFIAATLLPLSGCQSTASATTEPTSSAAPAESSATSATPDVATPVAVKQDFAAWVVDFRHQARREGIDAVTLAAAFDSVSYLPRVIELDRSQPEFTRQVWDYLDSAVSDARVTQGRAKWAERREAIAAASERYGVPDEILVAIWGIESNYGGNFGSFSTIDALATLGYDGRRPDFARSQLMAALRILERGDISRERMRGSWAGAMGHTQFIPTSFEAYARDADGDGRRDIWGSIADVMASTAYYLDKAGWQTGKTWGVEVRLPASFNYAQTELSTRRSSQEWMAQGVTPVRGDALPDFSEASVIAPAGADGPAFLVGHNFRVIMRYNASTSYALAVGLLSNRLSGEPGVVVEWPRDEPALSRTQIKQLQAQLNAHGFDVGTPDGIIGPNTRRGLREFQRSIGEIPDGFATLDLLERLKR</sequence>
<dbReference type="GO" id="GO:0009253">
    <property type="term" value="P:peptidoglycan catabolic process"/>
    <property type="evidence" value="ECO:0007669"/>
    <property type="project" value="TreeGrafter"/>
</dbReference>
<dbReference type="STRING" id="119000.SAMN05661010_01338"/>
<dbReference type="GO" id="GO:0008933">
    <property type="term" value="F:peptidoglycan lytic transglycosylase activity"/>
    <property type="evidence" value="ECO:0007669"/>
    <property type="project" value="TreeGrafter"/>
</dbReference>
<organism evidence="5 6">
    <name type="scientific">Modicisalibacter muralis</name>
    <dbReference type="NCBI Taxonomy" id="119000"/>
    <lineage>
        <taxon>Bacteria</taxon>
        <taxon>Pseudomonadati</taxon>
        <taxon>Pseudomonadota</taxon>
        <taxon>Gammaproteobacteria</taxon>
        <taxon>Oceanospirillales</taxon>
        <taxon>Halomonadaceae</taxon>
        <taxon>Modicisalibacter</taxon>
    </lineage>
</organism>
<dbReference type="PANTHER" id="PTHR30163">
    <property type="entry name" value="MEMBRANE-BOUND LYTIC MUREIN TRANSGLYCOSYLASE B"/>
    <property type="match status" value="1"/>
</dbReference>
<dbReference type="Gene3D" id="1.10.8.350">
    <property type="entry name" value="Bacterial muramidase"/>
    <property type="match status" value="1"/>
</dbReference>
<dbReference type="InterPro" id="IPR002477">
    <property type="entry name" value="Peptidoglycan-bd-like"/>
</dbReference>
<feature type="domain" description="Transglycosylase SLT" evidence="4">
    <location>
        <begin position="60"/>
        <end position="349"/>
    </location>
</feature>
<dbReference type="InterPro" id="IPR031304">
    <property type="entry name" value="SLT_2"/>
</dbReference>
<keyword evidence="2" id="KW-0732">Signal</keyword>
<dbReference type="SUPFAM" id="SSF53955">
    <property type="entry name" value="Lysozyme-like"/>
    <property type="match status" value="1"/>
</dbReference>